<keyword evidence="3" id="KW-1185">Reference proteome</keyword>
<dbReference type="AlphaFoldDB" id="A0AA39XUE0"/>
<evidence type="ECO:0000256" key="1">
    <source>
        <dbReference type="SAM" id="MobiDB-lite"/>
    </source>
</evidence>
<evidence type="ECO:0000313" key="2">
    <source>
        <dbReference type="EMBL" id="KAK0639836.1"/>
    </source>
</evidence>
<evidence type="ECO:0000313" key="3">
    <source>
        <dbReference type="Proteomes" id="UP001174936"/>
    </source>
</evidence>
<name>A0AA39XUE0_9PEZI</name>
<feature type="region of interest" description="Disordered" evidence="1">
    <location>
        <begin position="39"/>
        <end position="61"/>
    </location>
</feature>
<reference evidence="2" key="1">
    <citation type="submission" date="2023-06" db="EMBL/GenBank/DDBJ databases">
        <title>Genome-scale phylogeny and comparative genomics of the fungal order Sordariales.</title>
        <authorList>
            <consortium name="Lawrence Berkeley National Laboratory"/>
            <person name="Hensen N."/>
            <person name="Bonometti L."/>
            <person name="Westerberg I."/>
            <person name="Brannstrom I.O."/>
            <person name="Guillou S."/>
            <person name="Cros-Aarteil S."/>
            <person name="Calhoun S."/>
            <person name="Haridas S."/>
            <person name="Kuo A."/>
            <person name="Mondo S."/>
            <person name="Pangilinan J."/>
            <person name="Riley R."/>
            <person name="Labutti K."/>
            <person name="Andreopoulos B."/>
            <person name="Lipzen A."/>
            <person name="Chen C."/>
            <person name="Yanf M."/>
            <person name="Daum C."/>
            <person name="Ng V."/>
            <person name="Clum A."/>
            <person name="Steindorff A."/>
            <person name="Ohm R."/>
            <person name="Martin F."/>
            <person name="Silar P."/>
            <person name="Natvig D."/>
            <person name="Lalanne C."/>
            <person name="Gautier V."/>
            <person name="Ament-Velasquez S.L."/>
            <person name="Kruys A."/>
            <person name="Hutchinson M.I."/>
            <person name="Powell A.J."/>
            <person name="Barry K."/>
            <person name="Miller A.N."/>
            <person name="Grigoriev I.V."/>
            <person name="Debuchy R."/>
            <person name="Gladieux P."/>
            <person name="Thoren M.H."/>
            <person name="Johannesson H."/>
        </authorList>
    </citation>
    <scope>NUCLEOTIDE SEQUENCE</scope>
    <source>
        <strain evidence="2">SMH2532-1</strain>
    </source>
</reference>
<sequence length="124" mass="12935">MVTIGTATRQERLLRLSPPRPESCGAMAMMSTTMARNMSRRNTTALESNTSLKPSPTESTGCMAHGGHWHCDGKKAEETGTITAETTAATAAASTVPTSRAGRTGVEAMMAGATGLVVVCNMIF</sequence>
<gene>
    <name evidence="2" type="ORF">B0T16DRAFT_518992</name>
</gene>
<comment type="caution">
    <text evidence="2">The sequence shown here is derived from an EMBL/GenBank/DDBJ whole genome shotgun (WGS) entry which is preliminary data.</text>
</comment>
<proteinExistence type="predicted"/>
<dbReference type="Proteomes" id="UP001174936">
    <property type="component" value="Unassembled WGS sequence"/>
</dbReference>
<feature type="compositionally biased region" description="Polar residues" evidence="1">
    <location>
        <begin position="39"/>
        <end position="60"/>
    </location>
</feature>
<organism evidence="2 3">
    <name type="scientific">Cercophora newfieldiana</name>
    <dbReference type="NCBI Taxonomy" id="92897"/>
    <lineage>
        <taxon>Eukaryota</taxon>
        <taxon>Fungi</taxon>
        <taxon>Dikarya</taxon>
        <taxon>Ascomycota</taxon>
        <taxon>Pezizomycotina</taxon>
        <taxon>Sordariomycetes</taxon>
        <taxon>Sordariomycetidae</taxon>
        <taxon>Sordariales</taxon>
        <taxon>Lasiosphaeriaceae</taxon>
        <taxon>Cercophora</taxon>
    </lineage>
</organism>
<dbReference type="EMBL" id="JAULSV010000007">
    <property type="protein sequence ID" value="KAK0639836.1"/>
    <property type="molecule type" value="Genomic_DNA"/>
</dbReference>
<accession>A0AA39XUE0</accession>
<protein>
    <submittedName>
        <fullName evidence="2">Uncharacterized protein</fullName>
    </submittedName>
</protein>